<dbReference type="GO" id="GO:0006032">
    <property type="term" value="P:chitin catabolic process"/>
    <property type="evidence" value="ECO:0007669"/>
    <property type="project" value="UniProtKB-KW"/>
</dbReference>
<proteinExistence type="inferred from homology"/>
<reference evidence="13" key="1">
    <citation type="journal article" date="2019" name="Beilstein J. Org. Chem.">
        <title>Nanangenines: drimane sesquiterpenoids as the dominant metabolite cohort of a novel Australian fungus, Aspergillus nanangensis.</title>
        <authorList>
            <person name="Lacey H.J."/>
            <person name="Gilchrist C.L.M."/>
            <person name="Crombie A."/>
            <person name="Kalaitzis J.A."/>
            <person name="Vuong D."/>
            <person name="Rutledge P.J."/>
            <person name="Turner P."/>
            <person name="Pitt J.I."/>
            <person name="Lacey E."/>
            <person name="Chooi Y.H."/>
            <person name="Piggott A.M."/>
        </authorList>
    </citation>
    <scope>NUCLEOTIDE SEQUENCE</scope>
    <source>
        <strain evidence="13">MST-FP2251</strain>
    </source>
</reference>
<feature type="domain" description="GH18" evidence="12">
    <location>
        <begin position="40"/>
        <end position="388"/>
    </location>
</feature>
<evidence type="ECO:0000259" key="12">
    <source>
        <dbReference type="PROSITE" id="PS51910"/>
    </source>
</evidence>
<dbReference type="SUPFAM" id="SSF54556">
    <property type="entry name" value="Chitinase insertion domain"/>
    <property type="match status" value="1"/>
</dbReference>
<keyword evidence="11" id="KW-0732">Signal</keyword>
<keyword evidence="8 10" id="KW-0326">Glycosidase</keyword>
<dbReference type="EMBL" id="VCAU01000070">
    <property type="protein sequence ID" value="KAF9886854.1"/>
    <property type="molecule type" value="Genomic_DNA"/>
</dbReference>
<dbReference type="PROSITE" id="PS01095">
    <property type="entry name" value="GH18_1"/>
    <property type="match status" value="1"/>
</dbReference>
<comment type="similarity">
    <text evidence="2">Belongs to the glycosyl hydrolase 18 family. Chitinase class V subfamily.</text>
</comment>
<dbReference type="InterPro" id="IPR029070">
    <property type="entry name" value="Chitinase_insertion_sf"/>
</dbReference>
<dbReference type="InterPro" id="IPR017853">
    <property type="entry name" value="GH"/>
</dbReference>
<comment type="catalytic activity">
    <reaction evidence="1">
        <text>Random endo-hydrolysis of N-acetyl-beta-D-glucosaminide (1-&gt;4)-beta-linkages in chitin and chitodextrins.</text>
        <dbReference type="EC" id="3.2.1.14"/>
    </reaction>
</comment>
<dbReference type="PANTHER" id="PTHR11177">
    <property type="entry name" value="CHITINASE"/>
    <property type="match status" value="1"/>
</dbReference>
<dbReference type="InterPro" id="IPR050314">
    <property type="entry name" value="Glycosyl_Hydrlase_18"/>
</dbReference>
<keyword evidence="6" id="KW-0325">Glycoprotein</keyword>
<evidence type="ECO:0000256" key="5">
    <source>
        <dbReference type="ARBA" id="ARBA00023024"/>
    </source>
</evidence>
<dbReference type="FunFam" id="3.20.20.80:FF:000095">
    <property type="entry name" value="Endochitinase B1"/>
    <property type="match status" value="1"/>
</dbReference>
<comment type="caution">
    <text evidence="13">The sequence shown here is derived from an EMBL/GenBank/DDBJ whole genome shotgun (WGS) entry which is preliminary data.</text>
</comment>
<gene>
    <name evidence="13" type="ORF">FE257_010977</name>
</gene>
<dbReference type="GO" id="GO:0005576">
    <property type="term" value="C:extracellular region"/>
    <property type="evidence" value="ECO:0007669"/>
    <property type="project" value="TreeGrafter"/>
</dbReference>
<evidence type="ECO:0000256" key="11">
    <source>
        <dbReference type="SAM" id="SignalP"/>
    </source>
</evidence>
<dbReference type="Gene3D" id="3.20.20.80">
    <property type="entry name" value="Glycosidases"/>
    <property type="match status" value="1"/>
</dbReference>
<dbReference type="EC" id="3.2.1.14" evidence="3"/>
<evidence type="ECO:0000256" key="8">
    <source>
        <dbReference type="ARBA" id="ARBA00023295"/>
    </source>
</evidence>
<dbReference type="GO" id="GO:0000272">
    <property type="term" value="P:polysaccharide catabolic process"/>
    <property type="evidence" value="ECO:0007669"/>
    <property type="project" value="UniProtKB-KW"/>
</dbReference>
<dbReference type="InterPro" id="IPR001223">
    <property type="entry name" value="Glyco_hydro18_cat"/>
</dbReference>
<feature type="chain" id="PRO_5041927976" description="chitinase" evidence="11">
    <location>
        <begin position="18"/>
        <end position="388"/>
    </location>
</feature>
<evidence type="ECO:0000256" key="4">
    <source>
        <dbReference type="ARBA" id="ARBA00022801"/>
    </source>
</evidence>
<dbReference type="InterPro" id="IPR011583">
    <property type="entry name" value="Chitinase_II/V-like_cat"/>
</dbReference>
<dbReference type="FunFam" id="3.10.50.10:FF:000005">
    <property type="entry name" value="Endochitinase B1"/>
    <property type="match status" value="1"/>
</dbReference>
<dbReference type="GO" id="GO:0008061">
    <property type="term" value="F:chitin binding"/>
    <property type="evidence" value="ECO:0007669"/>
    <property type="project" value="InterPro"/>
</dbReference>
<dbReference type="SMART" id="SM00636">
    <property type="entry name" value="Glyco_18"/>
    <property type="match status" value="1"/>
</dbReference>
<evidence type="ECO:0000256" key="7">
    <source>
        <dbReference type="ARBA" id="ARBA00023277"/>
    </source>
</evidence>
<evidence type="ECO:0000256" key="9">
    <source>
        <dbReference type="ARBA" id="ARBA00023326"/>
    </source>
</evidence>
<evidence type="ECO:0000313" key="14">
    <source>
        <dbReference type="Proteomes" id="UP001194746"/>
    </source>
</evidence>
<keyword evidence="9" id="KW-0624">Polysaccharide degradation</keyword>
<keyword evidence="4 10" id="KW-0378">Hydrolase</keyword>
<dbReference type="PROSITE" id="PS51910">
    <property type="entry name" value="GH18_2"/>
    <property type="match status" value="1"/>
</dbReference>
<evidence type="ECO:0000256" key="3">
    <source>
        <dbReference type="ARBA" id="ARBA00012729"/>
    </source>
</evidence>
<keyword evidence="7" id="KW-0119">Carbohydrate metabolism</keyword>
<evidence type="ECO:0000256" key="10">
    <source>
        <dbReference type="RuleBase" id="RU000489"/>
    </source>
</evidence>
<evidence type="ECO:0000256" key="6">
    <source>
        <dbReference type="ARBA" id="ARBA00023180"/>
    </source>
</evidence>
<dbReference type="PANTHER" id="PTHR11177:SF317">
    <property type="entry name" value="CHITINASE 12-RELATED"/>
    <property type="match status" value="1"/>
</dbReference>
<dbReference type="Proteomes" id="UP001194746">
    <property type="component" value="Unassembled WGS sequence"/>
</dbReference>
<accession>A0AAD4CI16</accession>
<evidence type="ECO:0000256" key="2">
    <source>
        <dbReference type="ARBA" id="ARBA00008682"/>
    </source>
</evidence>
<reference evidence="13" key="2">
    <citation type="submission" date="2020-02" db="EMBL/GenBank/DDBJ databases">
        <authorList>
            <person name="Gilchrist C.L.M."/>
            <person name="Chooi Y.-H."/>
        </authorList>
    </citation>
    <scope>NUCLEOTIDE SEQUENCE</scope>
    <source>
        <strain evidence="13">MST-FP2251</strain>
    </source>
</reference>
<evidence type="ECO:0000256" key="1">
    <source>
        <dbReference type="ARBA" id="ARBA00000822"/>
    </source>
</evidence>
<dbReference type="Gene3D" id="3.10.50.10">
    <property type="match status" value="1"/>
</dbReference>
<dbReference type="GO" id="GO:0008843">
    <property type="term" value="F:endochitinase activity"/>
    <property type="evidence" value="ECO:0007669"/>
    <property type="project" value="UniProtKB-EC"/>
</dbReference>
<name>A0AAD4CI16_ASPNN</name>
<feature type="signal peptide" evidence="11">
    <location>
        <begin position="1"/>
        <end position="17"/>
    </location>
</feature>
<dbReference type="InterPro" id="IPR001579">
    <property type="entry name" value="Glyco_hydro_18_chit_AS"/>
</dbReference>
<keyword evidence="5" id="KW-0146">Chitin degradation</keyword>
<keyword evidence="14" id="KW-1185">Reference proteome</keyword>
<protein>
    <recommendedName>
        <fullName evidence="3">chitinase</fullName>
        <ecNumber evidence="3">3.2.1.14</ecNumber>
    </recommendedName>
</protein>
<organism evidence="13 14">
    <name type="scientific">Aspergillus nanangensis</name>
    <dbReference type="NCBI Taxonomy" id="2582783"/>
    <lineage>
        <taxon>Eukaryota</taxon>
        <taxon>Fungi</taxon>
        <taxon>Dikarya</taxon>
        <taxon>Ascomycota</taxon>
        <taxon>Pezizomycotina</taxon>
        <taxon>Eurotiomycetes</taxon>
        <taxon>Eurotiomycetidae</taxon>
        <taxon>Eurotiales</taxon>
        <taxon>Aspergillaceae</taxon>
        <taxon>Aspergillus</taxon>
        <taxon>Aspergillus subgen. Circumdati</taxon>
    </lineage>
</organism>
<dbReference type="Pfam" id="PF00704">
    <property type="entry name" value="Glyco_hydro_18"/>
    <property type="match status" value="1"/>
</dbReference>
<sequence>MKVSILLLLCLAWLVNGFPTSYNETALSDSQPASDNGNGYRSVAYFVNWAIYGRNHHPQDIPADKLTHVLYAFANLRQDGEVFLSDTYADLEKHYPSDSWNEASTGNVFGCVKQIFLQKQKNRNLKVLLSIGGWNYSPNFVAPAASDVSRKRFAKSAVQLMQDLGFDGLDVDWEYPADEKQANDFVLLLREVREELDQYSESHGNGKHFLLTVASPAGPTHYSVLKLSEMDPLLDFWNLMAYDYSGSWDQLAGHNANLHASSSSPASTPFNTDQAIDWYTSHGVPAHKIVLGMPLYGRAFTGTSGPGTPFTSVGEGSWERGVWDYKVLPQPGAEVVQMLELGAAYSYDEEKKMLFVEALGGDHVLERVQNQVDFPSSKYENLRKGFTV</sequence>
<dbReference type="AlphaFoldDB" id="A0AAD4CI16"/>
<evidence type="ECO:0000313" key="13">
    <source>
        <dbReference type="EMBL" id="KAF9886854.1"/>
    </source>
</evidence>
<dbReference type="SUPFAM" id="SSF51445">
    <property type="entry name" value="(Trans)glycosidases"/>
    <property type="match status" value="1"/>
</dbReference>
<dbReference type="CDD" id="cd06548">
    <property type="entry name" value="GH18_chitinase"/>
    <property type="match status" value="1"/>
</dbReference>